<accession>A0A847SQ99</accession>
<evidence type="ECO:0000259" key="5">
    <source>
        <dbReference type="Pfam" id="PF04542"/>
    </source>
</evidence>
<protein>
    <submittedName>
        <fullName evidence="7">Sigma-70 family RNA polymerase sigma factor</fullName>
    </submittedName>
</protein>
<evidence type="ECO:0000313" key="7">
    <source>
        <dbReference type="EMBL" id="NLR82173.1"/>
    </source>
</evidence>
<gene>
    <name evidence="7" type="ORF">HGH91_26380</name>
</gene>
<keyword evidence="8" id="KW-1185">Reference proteome</keyword>
<dbReference type="InterPro" id="IPR013249">
    <property type="entry name" value="RNA_pol_sigma70_r4_t2"/>
</dbReference>
<dbReference type="PANTHER" id="PTHR43133">
    <property type="entry name" value="RNA POLYMERASE ECF-TYPE SIGMA FACTO"/>
    <property type="match status" value="1"/>
</dbReference>
<organism evidence="7 8">
    <name type="scientific">Chitinophaga eiseniae</name>
    <dbReference type="NCBI Taxonomy" id="634771"/>
    <lineage>
        <taxon>Bacteria</taxon>
        <taxon>Pseudomonadati</taxon>
        <taxon>Bacteroidota</taxon>
        <taxon>Chitinophagia</taxon>
        <taxon>Chitinophagales</taxon>
        <taxon>Chitinophagaceae</taxon>
        <taxon>Chitinophaga</taxon>
    </lineage>
</organism>
<feature type="domain" description="RNA polymerase sigma-70 region 2" evidence="5">
    <location>
        <begin position="27"/>
        <end position="93"/>
    </location>
</feature>
<dbReference type="SUPFAM" id="SSF88946">
    <property type="entry name" value="Sigma2 domain of RNA polymerase sigma factors"/>
    <property type="match status" value="1"/>
</dbReference>
<evidence type="ECO:0000259" key="6">
    <source>
        <dbReference type="Pfam" id="PF08281"/>
    </source>
</evidence>
<dbReference type="NCBIfam" id="TIGR02937">
    <property type="entry name" value="sigma70-ECF"/>
    <property type="match status" value="1"/>
</dbReference>
<evidence type="ECO:0000256" key="4">
    <source>
        <dbReference type="ARBA" id="ARBA00023163"/>
    </source>
</evidence>
<keyword evidence="2" id="KW-0805">Transcription regulation</keyword>
<dbReference type="InterPro" id="IPR013325">
    <property type="entry name" value="RNA_pol_sigma_r2"/>
</dbReference>
<dbReference type="EMBL" id="JABAHZ010000008">
    <property type="protein sequence ID" value="NLR82173.1"/>
    <property type="molecule type" value="Genomic_DNA"/>
</dbReference>
<dbReference type="Pfam" id="PF08281">
    <property type="entry name" value="Sigma70_r4_2"/>
    <property type="match status" value="1"/>
</dbReference>
<keyword evidence="4" id="KW-0804">Transcription</keyword>
<dbReference type="Pfam" id="PF04542">
    <property type="entry name" value="Sigma70_r2"/>
    <property type="match status" value="1"/>
</dbReference>
<keyword evidence="3" id="KW-0731">Sigma factor</keyword>
<name>A0A847SQ99_9BACT</name>
<reference evidence="7 8" key="1">
    <citation type="submission" date="2020-04" db="EMBL/GenBank/DDBJ databases">
        <authorList>
            <person name="Yin C."/>
        </authorList>
    </citation>
    <scope>NUCLEOTIDE SEQUENCE [LARGE SCALE GENOMIC DNA]</scope>
    <source>
        <strain evidence="7 8">Ak56</strain>
    </source>
</reference>
<dbReference type="Gene3D" id="1.10.10.10">
    <property type="entry name" value="Winged helix-like DNA-binding domain superfamily/Winged helix DNA-binding domain"/>
    <property type="match status" value="1"/>
</dbReference>
<dbReference type="AlphaFoldDB" id="A0A847SQ99"/>
<evidence type="ECO:0000256" key="2">
    <source>
        <dbReference type="ARBA" id="ARBA00023015"/>
    </source>
</evidence>
<evidence type="ECO:0000256" key="1">
    <source>
        <dbReference type="ARBA" id="ARBA00010641"/>
    </source>
</evidence>
<evidence type="ECO:0000256" key="3">
    <source>
        <dbReference type="ARBA" id="ARBA00023082"/>
    </source>
</evidence>
<dbReference type="InterPro" id="IPR036388">
    <property type="entry name" value="WH-like_DNA-bd_sf"/>
</dbReference>
<dbReference type="GO" id="GO:0006352">
    <property type="term" value="P:DNA-templated transcription initiation"/>
    <property type="evidence" value="ECO:0007669"/>
    <property type="project" value="InterPro"/>
</dbReference>
<dbReference type="Proteomes" id="UP000552864">
    <property type="component" value="Unassembled WGS sequence"/>
</dbReference>
<feature type="domain" description="RNA polymerase sigma factor 70 region 4 type 2" evidence="6">
    <location>
        <begin position="128"/>
        <end position="179"/>
    </location>
</feature>
<comment type="caution">
    <text evidence="7">The sequence shown here is derived from an EMBL/GenBank/DDBJ whole genome shotgun (WGS) entry which is preliminary data.</text>
</comment>
<dbReference type="InterPro" id="IPR014284">
    <property type="entry name" value="RNA_pol_sigma-70_dom"/>
</dbReference>
<dbReference type="GO" id="GO:0016987">
    <property type="term" value="F:sigma factor activity"/>
    <property type="evidence" value="ECO:0007669"/>
    <property type="project" value="UniProtKB-KW"/>
</dbReference>
<proteinExistence type="inferred from homology"/>
<dbReference type="PANTHER" id="PTHR43133:SF46">
    <property type="entry name" value="RNA POLYMERASE SIGMA-70 FACTOR ECF SUBFAMILY"/>
    <property type="match status" value="1"/>
</dbReference>
<sequence>MTNHNNAESANWLSFQQGSKRALAACYNDYADYLYNYGCKFTADTALVEDTIQDLFLKLWKNRENLGQPASVKNYLLKSLRGLLIRNIQKTQRHAPEILDEENYVFLLEGSPENIRIRHEQAAFRSGQLNAALEQLTPRQREAIFLRFYEEMSYEDISDILSITTKATYKIMARALDALHDRLGTPIQ</sequence>
<dbReference type="GO" id="GO:0003677">
    <property type="term" value="F:DNA binding"/>
    <property type="evidence" value="ECO:0007669"/>
    <property type="project" value="InterPro"/>
</dbReference>
<dbReference type="RefSeq" id="WP_168742015.1">
    <property type="nucleotide sequence ID" value="NZ_JABAHZ010000008.1"/>
</dbReference>
<dbReference type="InterPro" id="IPR039425">
    <property type="entry name" value="RNA_pol_sigma-70-like"/>
</dbReference>
<dbReference type="CDD" id="cd06171">
    <property type="entry name" value="Sigma70_r4"/>
    <property type="match status" value="1"/>
</dbReference>
<dbReference type="Gene3D" id="1.10.1740.10">
    <property type="match status" value="1"/>
</dbReference>
<dbReference type="InterPro" id="IPR007627">
    <property type="entry name" value="RNA_pol_sigma70_r2"/>
</dbReference>
<dbReference type="SUPFAM" id="SSF88659">
    <property type="entry name" value="Sigma3 and sigma4 domains of RNA polymerase sigma factors"/>
    <property type="match status" value="1"/>
</dbReference>
<dbReference type="InterPro" id="IPR013324">
    <property type="entry name" value="RNA_pol_sigma_r3/r4-like"/>
</dbReference>
<comment type="similarity">
    <text evidence="1">Belongs to the sigma-70 factor family. ECF subfamily.</text>
</comment>
<evidence type="ECO:0000313" key="8">
    <source>
        <dbReference type="Proteomes" id="UP000552864"/>
    </source>
</evidence>